<keyword evidence="1" id="KW-1133">Transmembrane helix</keyword>
<accession>A0A7R8VKR1</accession>
<keyword evidence="1" id="KW-0812">Transmembrane</keyword>
<dbReference type="EMBL" id="OA567228">
    <property type="protein sequence ID" value="CAD7200075.1"/>
    <property type="molecule type" value="Genomic_DNA"/>
</dbReference>
<gene>
    <name evidence="2" type="ORF">TDIB3V08_LOCUS6308</name>
</gene>
<organism evidence="2">
    <name type="scientific">Timema douglasi</name>
    <name type="common">Walking stick</name>
    <dbReference type="NCBI Taxonomy" id="61478"/>
    <lineage>
        <taxon>Eukaryota</taxon>
        <taxon>Metazoa</taxon>
        <taxon>Ecdysozoa</taxon>
        <taxon>Arthropoda</taxon>
        <taxon>Hexapoda</taxon>
        <taxon>Insecta</taxon>
        <taxon>Pterygota</taxon>
        <taxon>Neoptera</taxon>
        <taxon>Polyneoptera</taxon>
        <taxon>Phasmatodea</taxon>
        <taxon>Timematodea</taxon>
        <taxon>Timematoidea</taxon>
        <taxon>Timematidae</taxon>
        <taxon>Timema</taxon>
    </lineage>
</organism>
<sequence>MYDSTYISAGRWRPNLSKQRGAHFRRRRGAPAIGAQGQHTGARENPVARVNDLNIYSCLNCSCLPGNLAPGKKPITRADILALEVAKEEGISRQENQLLHSSADSHSVMFVLGSPVVSCGGGANFLVYCVLWVRRSTVAIVNFSADVVCCRVECSCVVINNFNGSSLLRTKHLPITGFLEHLRSDLENIIDLLSMDRWLKSGSLKKTIKTSATVPPVAMEASTANSVEEDGAVANARITGQDEGFLDESATAGVTETSELLKELPRSAPKRLRVIVAITAKSDRLNASTQLRETYYAGAALFAHRTQSRVARSKYHCTRITLPIVYVVMARLSVCLVLPGISLSMKLPLHFSAYIRYHSYVKREEECLPANPPPTPTSLPYPKLQPKTFQSTADEGCLPTQMNDFQGTRAQLRWLNLFVIPESYQAMCHVVNECRKVAAMSLFNLSFGKNINLDEFLSVQTQATNSMFSLCSKKRAAHWDFLLPHACLNHFSTQLSTY</sequence>
<dbReference type="AlphaFoldDB" id="A0A7R8VKR1"/>
<name>A0A7R8VKR1_TIMDO</name>
<reference evidence="2" key="1">
    <citation type="submission" date="2020-11" db="EMBL/GenBank/DDBJ databases">
        <authorList>
            <person name="Tran Van P."/>
        </authorList>
    </citation>
    <scope>NUCLEOTIDE SEQUENCE</scope>
</reference>
<keyword evidence="1" id="KW-0472">Membrane</keyword>
<proteinExistence type="predicted"/>
<evidence type="ECO:0000256" key="1">
    <source>
        <dbReference type="SAM" id="Phobius"/>
    </source>
</evidence>
<feature type="transmembrane region" description="Helical" evidence="1">
    <location>
        <begin position="320"/>
        <end position="341"/>
    </location>
</feature>
<protein>
    <submittedName>
        <fullName evidence="2">Uncharacterized protein</fullName>
    </submittedName>
</protein>
<evidence type="ECO:0000313" key="2">
    <source>
        <dbReference type="EMBL" id="CAD7200075.1"/>
    </source>
</evidence>